<gene>
    <name evidence="2" type="ORF">ACFSQ6_12270</name>
</gene>
<keyword evidence="3" id="KW-1185">Reference proteome</keyword>
<dbReference type="Proteomes" id="UP001597418">
    <property type="component" value="Unassembled WGS sequence"/>
</dbReference>
<accession>A0ABW5UE36</accession>
<feature type="transmembrane region" description="Helical" evidence="1">
    <location>
        <begin position="229"/>
        <end position="246"/>
    </location>
</feature>
<keyword evidence="1" id="KW-0812">Transmembrane</keyword>
<feature type="transmembrane region" description="Helical" evidence="1">
    <location>
        <begin position="111"/>
        <end position="130"/>
    </location>
</feature>
<keyword evidence="1" id="KW-1133">Transmembrane helix</keyword>
<name>A0ABW5UE36_9SPHI</name>
<evidence type="ECO:0000313" key="2">
    <source>
        <dbReference type="EMBL" id="MFD2744166.1"/>
    </source>
</evidence>
<reference evidence="3" key="1">
    <citation type="journal article" date="2019" name="Int. J. Syst. Evol. Microbiol.">
        <title>The Global Catalogue of Microorganisms (GCM) 10K type strain sequencing project: providing services to taxonomists for standard genome sequencing and annotation.</title>
        <authorList>
            <consortium name="The Broad Institute Genomics Platform"/>
            <consortium name="The Broad Institute Genome Sequencing Center for Infectious Disease"/>
            <person name="Wu L."/>
            <person name="Ma J."/>
        </authorList>
    </citation>
    <scope>NUCLEOTIDE SEQUENCE [LARGE SCALE GENOMIC DNA]</scope>
    <source>
        <strain evidence="3">KCTC 42247</strain>
    </source>
</reference>
<organism evidence="2 3">
    <name type="scientific">Sphingobacterium populi</name>
    <dbReference type="NCBI Taxonomy" id="1812824"/>
    <lineage>
        <taxon>Bacteria</taxon>
        <taxon>Pseudomonadati</taxon>
        <taxon>Bacteroidota</taxon>
        <taxon>Sphingobacteriia</taxon>
        <taxon>Sphingobacteriales</taxon>
        <taxon>Sphingobacteriaceae</taxon>
        <taxon>Sphingobacterium</taxon>
    </lineage>
</organism>
<dbReference type="RefSeq" id="WP_066751091.1">
    <property type="nucleotide sequence ID" value="NZ_JBHUMB010000014.1"/>
</dbReference>
<sequence>MNQKFYLADDLRKASEAIQQYLQEKQLNYIDIDLSQSILDRENINVDLKKYFYSLPHTIKKGTEIIGAQNYYLNRWKIFLNDKNTILLNERQCLLNFFYIRLRRGWRSFRFSYFFVVIIVIIGLLGSSLGNIESFILILKEVNGGSFCKNLYFLFSHFDPQEFTKVLIGYSIVLICSSSSDYLFPKLDKEEKSLEPLKPQIRMVGLIAILLSIILSFVSYFLPFSILKVPLVLIITFFAMIFWFIGNAKYGTLISKSDNKISDLNQFTGGDSINTLNGKIPDEFKS</sequence>
<dbReference type="EMBL" id="JBHUMB010000014">
    <property type="protein sequence ID" value="MFD2744166.1"/>
    <property type="molecule type" value="Genomic_DNA"/>
</dbReference>
<keyword evidence="1" id="KW-0472">Membrane</keyword>
<evidence type="ECO:0000313" key="3">
    <source>
        <dbReference type="Proteomes" id="UP001597418"/>
    </source>
</evidence>
<protein>
    <submittedName>
        <fullName evidence="2">Uncharacterized protein</fullName>
    </submittedName>
</protein>
<proteinExistence type="predicted"/>
<evidence type="ECO:0000256" key="1">
    <source>
        <dbReference type="SAM" id="Phobius"/>
    </source>
</evidence>
<feature type="transmembrane region" description="Helical" evidence="1">
    <location>
        <begin position="204"/>
        <end position="223"/>
    </location>
</feature>
<comment type="caution">
    <text evidence="2">The sequence shown here is derived from an EMBL/GenBank/DDBJ whole genome shotgun (WGS) entry which is preliminary data.</text>
</comment>